<feature type="compositionally biased region" description="Polar residues" evidence="1">
    <location>
        <begin position="58"/>
        <end position="67"/>
    </location>
</feature>
<sequence>MLPFHQQQIRHYQQVKKQDSKPLLFSVPEPSNFPLPKHEGSSNHDDYKTGRKNIEHVGSSNNNPATHPQQLFQKQIKRRIHNVQPNPIAVFSKGIDDTTHSSTDSMSDVSTDSSSESSDDEGIDLESEPMTNANNTHQSLDPKNISFGQIQNESHKASPVLDLALEAPQLDESEAIDDILSFDSDESYQSAANESYSSNDSLDISRLPQLPPDFDCKAVKIPDEHVILSDYLLLEKPTMNDYVRNYLHTRDGFKNLVAFLTLPGTTDPPMFLENDDGDITKDVLLEPRHQSTANWTRDEAQRGWAVANILADSSLLTNSSDAKGDKACIIRALVRICEPQARGNFKHLSKAFLGFGREQSDILAIATLKVAHQRPLLLQLLRCVVQPEVTDCLMLLMRWGPPEKPTMRKQLFEHLFHIQLADSILDLVCFKEQPQIAIAASELFVRLYRQCLNIEHSNRMYMTIGGEGKRISRLLDNIVELLHLNLSDKASFESNDLLPNHCHSKMLSAWLDVIDCIVVPRKQSIVQTKIIGAILDVPVSPEPRNSVIKTVRKRFPRLCSDMILTSAMPVVSTLLKLLDIIQGVVTNYKDSEDLDQICKYIPWKKLTDWFFGRFKLLANYNTLSANRGYIRVILNIIRLHIQKYPLLQPQASASTNFIGLTSLSHPTERNVYNIEDTFGLVSFNNTSGYFAVLTKSHQDWNEILPKLVFDTLSSIRRLGKPSASVLLPQPLANPISTAPGMWSSTPNSPEQTPMHIDTITSMRNDHSNNLELTLPMLTPSSKTFLGGSHWAMKTAMLLNGPSMPASGSSTDSSFLRFSTPIQKTDCPLLKNGRQSTDAFQPNLVEPSSHDQPSRNTDDDTDSDCTISGSTDSMELEFDYDCGGVELGSPYLDLKYNALMLHSASGFIRLCLCSNFDMVVGFHII</sequence>
<accession>F4P3I3</accession>
<dbReference type="STRING" id="684364.F4P3I3"/>
<feature type="compositionally biased region" description="Low complexity" evidence="1">
    <location>
        <begin position="100"/>
        <end position="116"/>
    </location>
</feature>
<keyword evidence="3" id="KW-1185">Reference proteome</keyword>
<feature type="compositionally biased region" description="Basic and acidic residues" evidence="1">
    <location>
        <begin position="36"/>
        <end position="55"/>
    </location>
</feature>
<evidence type="ECO:0000313" key="3">
    <source>
        <dbReference type="Proteomes" id="UP000007241"/>
    </source>
</evidence>
<evidence type="ECO:0000313" key="2">
    <source>
        <dbReference type="EMBL" id="EGF80472.1"/>
    </source>
</evidence>
<dbReference type="OrthoDB" id="2129116at2759"/>
<feature type="region of interest" description="Disordered" evidence="1">
    <location>
        <begin position="838"/>
        <end position="869"/>
    </location>
</feature>
<proteinExistence type="predicted"/>
<dbReference type="GeneID" id="18243266"/>
<dbReference type="InParanoid" id="F4P3I3"/>
<feature type="compositionally biased region" description="Polar residues" evidence="1">
    <location>
        <begin position="129"/>
        <end position="143"/>
    </location>
</feature>
<name>F4P3I3_BATDJ</name>
<gene>
    <name evidence="2" type="ORF">BATDEDRAFT_88762</name>
</gene>
<feature type="compositionally biased region" description="Polar residues" evidence="1">
    <location>
        <begin position="1"/>
        <end position="11"/>
    </location>
</feature>
<organism evidence="2 3">
    <name type="scientific">Batrachochytrium dendrobatidis (strain JAM81 / FGSC 10211)</name>
    <name type="common">Frog chytrid fungus</name>
    <dbReference type="NCBI Taxonomy" id="684364"/>
    <lineage>
        <taxon>Eukaryota</taxon>
        <taxon>Fungi</taxon>
        <taxon>Fungi incertae sedis</taxon>
        <taxon>Chytridiomycota</taxon>
        <taxon>Chytridiomycota incertae sedis</taxon>
        <taxon>Chytridiomycetes</taxon>
        <taxon>Rhizophydiales</taxon>
        <taxon>Rhizophydiales incertae sedis</taxon>
        <taxon>Batrachochytrium</taxon>
    </lineage>
</organism>
<feature type="region of interest" description="Disordered" evidence="1">
    <location>
        <begin position="91"/>
        <end position="143"/>
    </location>
</feature>
<protein>
    <submittedName>
        <fullName evidence="2">Uncharacterized protein</fullName>
    </submittedName>
</protein>
<feature type="region of interest" description="Disordered" evidence="1">
    <location>
        <begin position="1"/>
        <end position="67"/>
    </location>
</feature>
<feature type="compositionally biased region" description="Basic and acidic residues" evidence="1">
    <location>
        <begin position="847"/>
        <end position="857"/>
    </location>
</feature>
<feature type="compositionally biased region" description="Acidic residues" evidence="1">
    <location>
        <begin position="117"/>
        <end position="127"/>
    </location>
</feature>
<dbReference type="HOGENOM" id="CLU_315911_0_0_1"/>
<reference evidence="2 3" key="1">
    <citation type="submission" date="2009-12" db="EMBL/GenBank/DDBJ databases">
        <title>The draft genome of Batrachochytrium dendrobatidis.</title>
        <authorList>
            <consortium name="US DOE Joint Genome Institute (JGI-PGF)"/>
            <person name="Kuo A."/>
            <person name="Salamov A."/>
            <person name="Schmutz J."/>
            <person name="Lucas S."/>
            <person name="Pitluck S."/>
            <person name="Rosenblum E."/>
            <person name="Stajich J."/>
            <person name="Eisen M."/>
            <person name="Grigoriev I.V."/>
        </authorList>
    </citation>
    <scope>NUCLEOTIDE SEQUENCE [LARGE SCALE GENOMIC DNA]</scope>
    <source>
        <strain evidence="3">JAM81 / FGSC 10211</strain>
    </source>
</reference>
<dbReference type="RefSeq" id="XP_006679296.1">
    <property type="nucleotide sequence ID" value="XM_006679233.1"/>
</dbReference>
<dbReference type="AlphaFoldDB" id="F4P3I3"/>
<evidence type="ECO:0000256" key="1">
    <source>
        <dbReference type="SAM" id="MobiDB-lite"/>
    </source>
</evidence>
<dbReference type="Proteomes" id="UP000007241">
    <property type="component" value="Unassembled WGS sequence"/>
</dbReference>
<dbReference type="EMBL" id="GL882884">
    <property type="protein sequence ID" value="EGF80472.1"/>
    <property type="molecule type" value="Genomic_DNA"/>
</dbReference>